<name>A0A1V9EID0_9BACT</name>
<dbReference type="OrthoDB" id="798290at2"/>
<gene>
    <name evidence="1" type="ORF">A4H97_32125</name>
</gene>
<proteinExistence type="predicted"/>
<organism evidence="1 2">
    <name type="scientific">Niastella yeongjuensis</name>
    <dbReference type="NCBI Taxonomy" id="354355"/>
    <lineage>
        <taxon>Bacteria</taxon>
        <taxon>Pseudomonadati</taxon>
        <taxon>Bacteroidota</taxon>
        <taxon>Chitinophagia</taxon>
        <taxon>Chitinophagales</taxon>
        <taxon>Chitinophagaceae</taxon>
        <taxon>Niastella</taxon>
    </lineage>
</organism>
<dbReference type="InterPro" id="IPR038628">
    <property type="entry name" value="XkdM-like_sf"/>
</dbReference>
<keyword evidence="2" id="KW-1185">Reference proteome</keyword>
<dbReference type="Proteomes" id="UP000192610">
    <property type="component" value="Unassembled WGS sequence"/>
</dbReference>
<accession>A0A1V9EID0</accession>
<dbReference type="RefSeq" id="WP_081202225.1">
    <property type="nucleotide sequence ID" value="NZ_FOCZ01000021.1"/>
</dbReference>
<evidence type="ECO:0000313" key="1">
    <source>
        <dbReference type="EMBL" id="OQP45890.1"/>
    </source>
</evidence>
<protein>
    <submittedName>
        <fullName evidence="1">Uncharacterized protein</fullName>
    </submittedName>
</protein>
<dbReference type="Gene3D" id="2.30.110.40">
    <property type="entry name" value="Phage tail tube protein"/>
    <property type="match status" value="1"/>
</dbReference>
<comment type="caution">
    <text evidence="1">The sequence shown here is derived from an EMBL/GenBank/DDBJ whole genome shotgun (WGS) entry which is preliminary data.</text>
</comment>
<dbReference type="EMBL" id="LVXG01000027">
    <property type="protein sequence ID" value="OQP45890.1"/>
    <property type="molecule type" value="Genomic_DNA"/>
</dbReference>
<sequence>MPTFSTKECAWAHVSVTLLGRTIVGLRGFEFKKTVEKEHLYAAGDLPIDIQSGQQKFEGNLKLLKFEVDMLNDAAASANYTDILEVPHDLIVITCDYKKRDTDPTRTITVSGVAFNELTLTMEQNAKMTEVTLPFLAMNIEYSN</sequence>
<dbReference type="AlphaFoldDB" id="A0A1V9EID0"/>
<reference evidence="2" key="1">
    <citation type="submission" date="2016-04" db="EMBL/GenBank/DDBJ databases">
        <authorList>
            <person name="Chen L."/>
            <person name="Zhuang W."/>
            <person name="Wang G."/>
        </authorList>
    </citation>
    <scope>NUCLEOTIDE SEQUENCE [LARGE SCALE GENOMIC DNA]</scope>
    <source>
        <strain evidence="2">17621</strain>
    </source>
</reference>
<dbReference type="STRING" id="354355.SAMN05660816_06507"/>
<evidence type="ECO:0000313" key="2">
    <source>
        <dbReference type="Proteomes" id="UP000192610"/>
    </source>
</evidence>